<evidence type="ECO:0000313" key="8">
    <source>
        <dbReference type="Proteomes" id="UP000050164"/>
    </source>
</evidence>
<dbReference type="Proteomes" id="UP000046680">
    <property type="component" value="Unassembled WGS sequence"/>
</dbReference>
<dbReference type="Proteomes" id="UP000039021">
    <property type="component" value="Unassembled WGS sequence"/>
</dbReference>
<evidence type="ECO:0000313" key="2">
    <source>
        <dbReference type="EMBL" id="CKS24186.1"/>
    </source>
</evidence>
<protein>
    <submittedName>
        <fullName evidence="2">Uncharacterized protein</fullName>
    </submittedName>
</protein>
<evidence type="ECO:0000313" key="7">
    <source>
        <dbReference type="Proteomes" id="UP000046680"/>
    </source>
</evidence>
<dbReference type="EMBL" id="CSAJ01000340">
    <property type="protein sequence ID" value="COW40688.1"/>
    <property type="molecule type" value="Genomic_DNA"/>
</dbReference>
<name>A0A655AAI4_MYCTX</name>
<evidence type="ECO:0000313" key="3">
    <source>
        <dbReference type="EMBL" id="COW40688.1"/>
    </source>
</evidence>
<dbReference type="AlphaFoldDB" id="A0A655AAI4"/>
<reference evidence="4" key="2">
    <citation type="submission" date="2015-03" db="EMBL/GenBank/DDBJ databases">
        <authorList>
            <consortium name="Pathogen Informatics"/>
            <person name="Murphy D."/>
        </authorList>
    </citation>
    <scope>NUCLEOTIDE SEQUENCE</scope>
    <source>
        <strain evidence="4">N09902308</strain>
    </source>
</reference>
<dbReference type="Proteomes" id="UP000044938">
    <property type="component" value="Unassembled WGS sequence"/>
</dbReference>
<reference evidence="5 6" key="1">
    <citation type="submission" date="2015-03" db="EMBL/GenBank/DDBJ databases">
        <authorList>
            <consortium name="Pathogen Informatics"/>
        </authorList>
    </citation>
    <scope>NUCLEOTIDE SEQUENCE [LARGE SCALE GENOMIC DNA]</scope>
    <source>
        <strain evidence="2 8">Bir 185</strain>
        <strain evidence="1 7">C09601061</strain>
        <strain evidence="3 6">M09401471</strain>
        <strain evidence="5">N09902308</strain>
    </source>
</reference>
<organism evidence="2 8">
    <name type="scientific">Mycobacterium tuberculosis</name>
    <dbReference type="NCBI Taxonomy" id="1773"/>
    <lineage>
        <taxon>Bacteria</taxon>
        <taxon>Bacillati</taxon>
        <taxon>Actinomycetota</taxon>
        <taxon>Actinomycetes</taxon>
        <taxon>Mycobacteriales</taxon>
        <taxon>Mycobacteriaceae</taxon>
        <taxon>Mycobacterium</taxon>
        <taxon>Mycobacterium tuberculosis complex</taxon>
    </lineage>
</organism>
<sequence length="75" mass="7978">MWSVCKWVINMALRSSNCRPALVNAFSEPRPQSITYRSRPIFSTDEIPTLLGVGGGPAATPSVISALSGNRGDDG</sequence>
<evidence type="ECO:0000313" key="4">
    <source>
        <dbReference type="EMBL" id="CPA91225.1"/>
    </source>
</evidence>
<evidence type="ECO:0000313" key="6">
    <source>
        <dbReference type="Proteomes" id="UP000044938"/>
    </source>
</evidence>
<dbReference type="EMBL" id="CNFT01000731">
    <property type="protein sequence ID" value="CKS24186.1"/>
    <property type="molecule type" value="Genomic_DNA"/>
</dbReference>
<accession>A0A655AAI4</accession>
<gene>
    <name evidence="1" type="ORF">ERS007657_03237</name>
    <name evidence="3" type="ORF">ERS007720_02578</name>
    <name evidence="4" type="ORF">ERS007739_04943</name>
    <name evidence="2" type="ORF">ERS027659_02827</name>
</gene>
<proteinExistence type="predicted"/>
<dbReference type="EMBL" id="CGCX01001487">
    <property type="protein sequence ID" value="CFR95723.1"/>
    <property type="molecule type" value="Genomic_DNA"/>
</dbReference>
<evidence type="ECO:0000313" key="1">
    <source>
        <dbReference type="EMBL" id="CFR95723.1"/>
    </source>
</evidence>
<dbReference type="Proteomes" id="UP000050164">
    <property type="component" value="Unassembled WGS sequence"/>
</dbReference>
<evidence type="ECO:0000313" key="5">
    <source>
        <dbReference type="Proteomes" id="UP000039021"/>
    </source>
</evidence>
<dbReference type="EMBL" id="CSBK01003434">
    <property type="protein sequence ID" value="CPA91225.1"/>
    <property type="molecule type" value="Genomic_DNA"/>
</dbReference>